<keyword evidence="7" id="KW-1185">Reference proteome</keyword>
<keyword evidence="5" id="KW-0560">Oxidoreductase</keyword>
<evidence type="ECO:0000313" key="7">
    <source>
        <dbReference type="Proteomes" id="UP000283087"/>
    </source>
</evidence>
<evidence type="ECO:0000256" key="5">
    <source>
        <dbReference type="ARBA" id="ARBA00023002"/>
    </source>
</evidence>
<sequence>MQSDTQLLISVSEFLWYEADLLDHKSYQEWLQLWTKTGFYIVPAELDETDYLNSVNLAMDDDEMRQLRVKRLENGESVSAASVSGTIRMISRIRIVESSDDQVKVRLAMTLNEMRHGVLVTYPAEVEYTLNRSADGFKIEQKVVKLLHTESYLRTVSFIF</sequence>
<dbReference type="InterPro" id="IPR000391">
    <property type="entry name" value="Rng_hydr_dOase-bsu"/>
</dbReference>
<evidence type="ECO:0000256" key="3">
    <source>
        <dbReference type="ARBA" id="ARBA00022797"/>
    </source>
</evidence>
<dbReference type="RefSeq" id="WP_126159835.1">
    <property type="nucleotide sequence ID" value="NZ_RQXW01000021.1"/>
</dbReference>
<dbReference type="SUPFAM" id="SSF54427">
    <property type="entry name" value="NTF2-like"/>
    <property type="match status" value="1"/>
</dbReference>
<dbReference type="EMBL" id="RQXW01000021">
    <property type="protein sequence ID" value="RTE64499.1"/>
    <property type="molecule type" value="Genomic_DNA"/>
</dbReference>
<dbReference type="OrthoDB" id="7446267at2"/>
<reference evidence="6 7" key="1">
    <citation type="submission" date="2018-11" db="EMBL/GenBank/DDBJ databases">
        <title>The draft genome sequence of Amphritea opalescens ANRC-JH13T.</title>
        <authorList>
            <person name="Fang Z."/>
            <person name="Zhang Y."/>
            <person name="Han X."/>
        </authorList>
    </citation>
    <scope>NUCLEOTIDE SEQUENCE [LARGE SCALE GENOMIC DNA]</scope>
    <source>
        <strain evidence="6 7">ANRC-JH13</strain>
    </source>
</reference>
<protein>
    <recommendedName>
        <fullName evidence="8">Aromatic-ring-hydroxylating dioxygenase subunit beta</fullName>
    </recommendedName>
</protein>
<dbReference type="AlphaFoldDB" id="A0A430KLZ1"/>
<organism evidence="6 7">
    <name type="scientific">Amphritea opalescens</name>
    <dbReference type="NCBI Taxonomy" id="2490544"/>
    <lineage>
        <taxon>Bacteria</taxon>
        <taxon>Pseudomonadati</taxon>
        <taxon>Pseudomonadota</taxon>
        <taxon>Gammaproteobacteria</taxon>
        <taxon>Oceanospirillales</taxon>
        <taxon>Oceanospirillaceae</taxon>
        <taxon>Amphritea</taxon>
    </lineage>
</organism>
<dbReference type="Pfam" id="PF00866">
    <property type="entry name" value="Ring_hydroxyl_B"/>
    <property type="match status" value="1"/>
</dbReference>
<evidence type="ECO:0000313" key="6">
    <source>
        <dbReference type="EMBL" id="RTE64499.1"/>
    </source>
</evidence>
<dbReference type="InterPro" id="IPR032710">
    <property type="entry name" value="NTF2-like_dom_sf"/>
</dbReference>
<gene>
    <name evidence="6" type="ORF">EH243_16900</name>
</gene>
<accession>A0A430KLZ1</accession>
<evidence type="ECO:0000256" key="1">
    <source>
        <dbReference type="ARBA" id="ARBA00005211"/>
    </source>
</evidence>
<dbReference type="PANTHER" id="PTHR41534">
    <property type="entry name" value="BLR3401 PROTEIN"/>
    <property type="match status" value="1"/>
</dbReference>
<evidence type="ECO:0000256" key="2">
    <source>
        <dbReference type="ARBA" id="ARBA00009570"/>
    </source>
</evidence>
<comment type="similarity">
    <text evidence="2">Belongs to the bacterial ring-hydroxylating dioxygenase beta subunit family.</text>
</comment>
<dbReference type="Gene3D" id="3.10.450.50">
    <property type="match status" value="1"/>
</dbReference>
<dbReference type="GO" id="GO:0051213">
    <property type="term" value="F:dioxygenase activity"/>
    <property type="evidence" value="ECO:0007669"/>
    <property type="project" value="UniProtKB-KW"/>
</dbReference>
<comment type="caution">
    <text evidence="6">The sequence shown here is derived from an EMBL/GenBank/DDBJ whole genome shotgun (WGS) entry which is preliminary data.</text>
</comment>
<name>A0A430KLZ1_9GAMM</name>
<dbReference type="Proteomes" id="UP000283087">
    <property type="component" value="Unassembled WGS sequence"/>
</dbReference>
<dbReference type="PANTHER" id="PTHR41534:SF2">
    <property type="entry name" value="3-PHENYLPROPIONATE_CINNAMIC ACID DIOXYGENASE SUBUNIT BETA"/>
    <property type="match status" value="1"/>
</dbReference>
<comment type="pathway">
    <text evidence="1">Aromatic compound metabolism.</text>
</comment>
<keyword evidence="3" id="KW-0058">Aromatic hydrocarbons catabolism</keyword>
<keyword evidence="4" id="KW-0223">Dioxygenase</keyword>
<dbReference type="GO" id="GO:0019380">
    <property type="term" value="P:3-phenylpropionate catabolic process"/>
    <property type="evidence" value="ECO:0007669"/>
    <property type="project" value="TreeGrafter"/>
</dbReference>
<evidence type="ECO:0008006" key="8">
    <source>
        <dbReference type="Google" id="ProtNLM"/>
    </source>
</evidence>
<proteinExistence type="inferred from homology"/>
<evidence type="ECO:0000256" key="4">
    <source>
        <dbReference type="ARBA" id="ARBA00022964"/>
    </source>
</evidence>